<dbReference type="EMBL" id="JAAAUY010000685">
    <property type="protein sequence ID" value="KAF9327245.1"/>
    <property type="molecule type" value="Genomic_DNA"/>
</dbReference>
<gene>
    <name evidence="2" type="ORF">BG006_009414</name>
</gene>
<accession>A0A9P5SEJ2</accession>
<feature type="region of interest" description="Disordered" evidence="1">
    <location>
        <begin position="1"/>
        <end position="28"/>
    </location>
</feature>
<protein>
    <submittedName>
        <fullName evidence="2">Uncharacterized protein</fullName>
    </submittedName>
</protein>
<dbReference type="AlphaFoldDB" id="A0A9P5SEJ2"/>
<feature type="non-terminal residue" evidence="2">
    <location>
        <position position="212"/>
    </location>
</feature>
<keyword evidence="3" id="KW-1185">Reference proteome</keyword>
<proteinExistence type="predicted"/>
<reference evidence="2" key="1">
    <citation type="journal article" date="2020" name="Fungal Divers.">
        <title>Resolving the Mortierellaceae phylogeny through synthesis of multi-gene phylogenetics and phylogenomics.</title>
        <authorList>
            <person name="Vandepol N."/>
            <person name="Liber J."/>
            <person name="Desiro A."/>
            <person name="Na H."/>
            <person name="Kennedy M."/>
            <person name="Barry K."/>
            <person name="Grigoriev I.V."/>
            <person name="Miller A.N."/>
            <person name="O'Donnell K."/>
            <person name="Stajich J.E."/>
            <person name="Bonito G."/>
        </authorList>
    </citation>
    <scope>NUCLEOTIDE SEQUENCE</scope>
    <source>
        <strain evidence="2">NVP1</strain>
    </source>
</reference>
<evidence type="ECO:0000313" key="2">
    <source>
        <dbReference type="EMBL" id="KAF9327245.1"/>
    </source>
</evidence>
<evidence type="ECO:0000313" key="3">
    <source>
        <dbReference type="Proteomes" id="UP000696485"/>
    </source>
</evidence>
<comment type="caution">
    <text evidence="2">The sequence shown here is derived from an EMBL/GenBank/DDBJ whole genome shotgun (WGS) entry which is preliminary data.</text>
</comment>
<name>A0A9P5SEJ2_9FUNG</name>
<dbReference type="Proteomes" id="UP000696485">
    <property type="component" value="Unassembled WGS sequence"/>
</dbReference>
<evidence type="ECO:0000256" key="1">
    <source>
        <dbReference type="SAM" id="MobiDB-lite"/>
    </source>
</evidence>
<organism evidence="2 3">
    <name type="scientific">Podila minutissima</name>
    <dbReference type="NCBI Taxonomy" id="64525"/>
    <lineage>
        <taxon>Eukaryota</taxon>
        <taxon>Fungi</taxon>
        <taxon>Fungi incertae sedis</taxon>
        <taxon>Mucoromycota</taxon>
        <taxon>Mortierellomycotina</taxon>
        <taxon>Mortierellomycetes</taxon>
        <taxon>Mortierellales</taxon>
        <taxon>Mortierellaceae</taxon>
        <taxon>Podila</taxon>
    </lineage>
</organism>
<sequence>MYNIPQIQLGPESSQKEKIHNPHGARRTHFSQHAQTIEATSALSNVEAYPAPYPFASPPALCSVEVIPVSATAEATSGPENIGNASVPSTVQTTTALCTVETITVPCAVKTTIAPCTIEASTASSPVEETLVPNTSIHLEPVDSTSEDFAKYRQMMGMNLQRLYRIEYNDNNRGKVSGYEWSQIQFFHGTGHCGCIDQHVNKTLSHRMDVTS</sequence>